<name>A0ACC3DBS6_9PEZI</name>
<gene>
    <name evidence="1" type="ORF">LTS18_003631</name>
</gene>
<evidence type="ECO:0000313" key="2">
    <source>
        <dbReference type="Proteomes" id="UP001186974"/>
    </source>
</evidence>
<organism evidence="1 2">
    <name type="scientific">Coniosporium uncinatum</name>
    <dbReference type="NCBI Taxonomy" id="93489"/>
    <lineage>
        <taxon>Eukaryota</taxon>
        <taxon>Fungi</taxon>
        <taxon>Dikarya</taxon>
        <taxon>Ascomycota</taxon>
        <taxon>Pezizomycotina</taxon>
        <taxon>Dothideomycetes</taxon>
        <taxon>Dothideomycetes incertae sedis</taxon>
        <taxon>Coniosporium</taxon>
    </lineage>
</organism>
<dbReference type="EMBL" id="JAWDJW010006419">
    <property type="protein sequence ID" value="KAK3064821.1"/>
    <property type="molecule type" value="Genomic_DNA"/>
</dbReference>
<accession>A0ACC3DBS6</accession>
<keyword evidence="2" id="KW-1185">Reference proteome</keyword>
<dbReference type="Proteomes" id="UP001186974">
    <property type="component" value="Unassembled WGS sequence"/>
</dbReference>
<comment type="caution">
    <text evidence="1">The sequence shown here is derived from an EMBL/GenBank/DDBJ whole genome shotgun (WGS) entry which is preliminary data.</text>
</comment>
<protein>
    <submittedName>
        <fullName evidence="1">Uncharacterized protein</fullName>
    </submittedName>
</protein>
<sequence length="477" mass="53581">MSEKNTDEGRAMGPKSWVTGWHWRERILHFTPSWFTICMGTGGVQLALVNFPYPYTGAVYWMRNLGYCFWIVEISTFVIFAVMLTIRYIWHPKLFMKSVLEFPTCSYFGAIPIAIDTSLVGIISYYGYRDGAVWVAFAFYWVAVATTILSTFGLLIVQIMKQKHHSMEEVAGIWLMTAVPMVITANAGANILGNLDRVSTKAALTVLIVSFMFWSLGLCLVHFILACYFWRLISYKLPQNQLLASGFLPLAPLAQGALSAQLMCIYLSNYLKKDHYAPTQSHPPPLPQSTLNSTGEAIHWLGILVSLFLLAHATFWLVQASASILYRLPLSFNIGMWSFTFPWASYATGWAILSRDLRNDGMRGWTAFNTVAVILIWLYCAVETVYYGFWKGSLFFAPGLEGWIGDEDDEESKNKKKELQKGGRTMKSNGTYDFRRPSAQDEENRSKANGPASASGHSNGSEEGGMTQRKSERGGDD</sequence>
<proteinExistence type="predicted"/>
<evidence type="ECO:0000313" key="1">
    <source>
        <dbReference type="EMBL" id="KAK3064821.1"/>
    </source>
</evidence>
<reference evidence="1" key="1">
    <citation type="submission" date="2024-09" db="EMBL/GenBank/DDBJ databases">
        <title>Black Yeasts Isolated from many extreme environments.</title>
        <authorList>
            <person name="Coleine C."/>
            <person name="Stajich J.E."/>
            <person name="Selbmann L."/>
        </authorList>
    </citation>
    <scope>NUCLEOTIDE SEQUENCE</scope>
    <source>
        <strain evidence="1">CCFEE 5737</strain>
    </source>
</reference>